<dbReference type="InterPro" id="IPR003171">
    <property type="entry name" value="Mehydrof_redctse-like"/>
</dbReference>
<protein>
    <submittedName>
        <fullName evidence="9">Methylenetetrahydrofolate reductase</fullName>
    </submittedName>
</protein>
<comment type="cofactor">
    <cofactor evidence="1">
        <name>FAD</name>
        <dbReference type="ChEBI" id="CHEBI:57692"/>
    </cofactor>
</comment>
<dbReference type="InterPro" id="IPR029041">
    <property type="entry name" value="FAD-linked_oxidoreductase-like"/>
</dbReference>
<keyword evidence="6" id="KW-0560">Oxidoreductase</keyword>
<comment type="similarity">
    <text evidence="3">Belongs to the methylenetetrahydrofolate reductase family.</text>
</comment>
<keyword evidence="5" id="KW-0274">FAD</keyword>
<dbReference type="Pfam" id="PF02219">
    <property type="entry name" value="MTHFR"/>
    <property type="match status" value="1"/>
</dbReference>
<proteinExistence type="inferred from homology"/>
<dbReference type="RefSeq" id="XP_026752671.1">
    <property type="nucleotide sequence ID" value="XM_026896870.3"/>
</dbReference>
<evidence type="ECO:0000256" key="1">
    <source>
        <dbReference type="ARBA" id="ARBA00001974"/>
    </source>
</evidence>
<evidence type="ECO:0000256" key="3">
    <source>
        <dbReference type="ARBA" id="ARBA00006743"/>
    </source>
</evidence>
<evidence type="ECO:0000256" key="4">
    <source>
        <dbReference type="ARBA" id="ARBA00022630"/>
    </source>
</evidence>
<keyword evidence="4" id="KW-0285">Flavoprotein</keyword>
<dbReference type="AlphaFoldDB" id="A0A6J1WFQ7"/>
<reference evidence="9" key="1">
    <citation type="submission" date="2025-08" db="UniProtKB">
        <authorList>
            <consortium name="RefSeq"/>
        </authorList>
    </citation>
    <scope>IDENTIFICATION</scope>
    <source>
        <tissue evidence="9">Whole larvae</tissue>
    </source>
</reference>
<evidence type="ECO:0000256" key="7">
    <source>
        <dbReference type="RuleBase" id="RU004254"/>
    </source>
</evidence>
<dbReference type="OrthoDB" id="16284at2759"/>
<dbReference type="Gene3D" id="3.20.20.220">
    <property type="match status" value="1"/>
</dbReference>
<dbReference type="FunCoup" id="A0A6J1WFQ7">
    <property type="interactions" value="11"/>
</dbReference>
<dbReference type="CDD" id="cd00537">
    <property type="entry name" value="MTHFR"/>
    <property type="match status" value="1"/>
</dbReference>
<keyword evidence="8" id="KW-1185">Reference proteome</keyword>
<evidence type="ECO:0000313" key="8">
    <source>
        <dbReference type="Proteomes" id="UP001652740"/>
    </source>
</evidence>
<evidence type="ECO:0000256" key="2">
    <source>
        <dbReference type="ARBA" id="ARBA00004777"/>
    </source>
</evidence>
<dbReference type="GO" id="GO:0004489">
    <property type="term" value="F:methylenetetrahydrofolate reductase [NAD(P)H] activity"/>
    <property type="evidence" value="ECO:0007669"/>
    <property type="project" value="InterPro"/>
</dbReference>
<dbReference type="Proteomes" id="UP001652740">
    <property type="component" value="Unplaced"/>
</dbReference>
<dbReference type="PANTHER" id="PTHR45754">
    <property type="entry name" value="METHYLENETETRAHYDROFOLATE REDUCTASE"/>
    <property type="match status" value="1"/>
</dbReference>
<evidence type="ECO:0000313" key="9">
    <source>
        <dbReference type="RefSeq" id="XP_026752671.1"/>
    </source>
</evidence>
<dbReference type="InParanoid" id="A0A6J1WFQ7"/>
<gene>
    <name evidence="9" type="primary">LOC113512910</name>
</gene>
<name>A0A6J1WFQ7_GALME</name>
<dbReference type="GO" id="GO:0035999">
    <property type="term" value="P:tetrahydrofolate interconversion"/>
    <property type="evidence" value="ECO:0007669"/>
    <property type="project" value="UniProtKB-UniPathway"/>
</dbReference>
<sequence>MAKIIDIIKRNKQFSFSFEVTPDISEEEIDNLRVDPSFFSITWHAKTHQNKDLDIAPLKIAKFLRSKEKEVLLHLSCDFMKRNFLFRVLLLLQEINIRNLFIILGEGFDPETSDFKDSSELIKCIRDHSGPYFCIGVAGLPDCNDDKLIALKRKINLGADFVLTQAFFEANIYKTFVHRCKKIDINVPIIPGIFYFETYTQLSGFINMCQIKVSDNILEYVKNDQSNKITGGDIIKQLIRDINDEKIYHVHFFTMNKLRVISDFVNKLY</sequence>
<organism evidence="8 9">
    <name type="scientific">Galleria mellonella</name>
    <name type="common">Greater wax moth</name>
    <dbReference type="NCBI Taxonomy" id="7137"/>
    <lineage>
        <taxon>Eukaryota</taxon>
        <taxon>Metazoa</taxon>
        <taxon>Ecdysozoa</taxon>
        <taxon>Arthropoda</taxon>
        <taxon>Hexapoda</taxon>
        <taxon>Insecta</taxon>
        <taxon>Pterygota</taxon>
        <taxon>Neoptera</taxon>
        <taxon>Endopterygota</taxon>
        <taxon>Lepidoptera</taxon>
        <taxon>Glossata</taxon>
        <taxon>Ditrysia</taxon>
        <taxon>Pyraloidea</taxon>
        <taxon>Pyralidae</taxon>
        <taxon>Galleriinae</taxon>
        <taxon>Galleria</taxon>
    </lineage>
</organism>
<evidence type="ECO:0000256" key="5">
    <source>
        <dbReference type="ARBA" id="ARBA00022827"/>
    </source>
</evidence>
<dbReference type="SUPFAM" id="SSF51730">
    <property type="entry name" value="FAD-linked oxidoreductase"/>
    <property type="match status" value="1"/>
</dbReference>
<dbReference type="KEGG" id="gmw:113512910"/>
<dbReference type="GO" id="GO:0071949">
    <property type="term" value="F:FAD binding"/>
    <property type="evidence" value="ECO:0007669"/>
    <property type="project" value="TreeGrafter"/>
</dbReference>
<comment type="pathway">
    <text evidence="2 7">One-carbon metabolism; tetrahydrofolate interconversion.</text>
</comment>
<dbReference type="PANTHER" id="PTHR45754:SF3">
    <property type="entry name" value="METHYLENETETRAHYDROFOLATE REDUCTASE (NADPH)"/>
    <property type="match status" value="1"/>
</dbReference>
<dbReference type="GO" id="GO:0005829">
    <property type="term" value="C:cytosol"/>
    <property type="evidence" value="ECO:0007669"/>
    <property type="project" value="TreeGrafter"/>
</dbReference>
<accession>A0A6J1WFQ7</accession>
<dbReference type="UniPathway" id="UPA00193"/>
<dbReference type="GeneID" id="113512910"/>
<evidence type="ECO:0000256" key="6">
    <source>
        <dbReference type="ARBA" id="ARBA00023002"/>
    </source>
</evidence>
<dbReference type="GO" id="GO:0009086">
    <property type="term" value="P:methionine biosynthetic process"/>
    <property type="evidence" value="ECO:0007669"/>
    <property type="project" value="TreeGrafter"/>
</dbReference>